<keyword evidence="4 11" id="KW-0732">Signal</keyword>
<dbReference type="Pfam" id="PF05922">
    <property type="entry name" value="Inhibitor_I9"/>
    <property type="match status" value="1"/>
</dbReference>
<dbReference type="InterPro" id="IPR010259">
    <property type="entry name" value="S8pro/Inhibitor_I9"/>
</dbReference>
<dbReference type="PRINTS" id="PR00723">
    <property type="entry name" value="SUBTILISIN"/>
</dbReference>
<feature type="domain" description="Inhibitor I9" evidence="14">
    <location>
        <begin position="125"/>
        <end position="158"/>
    </location>
</feature>
<dbReference type="Pfam" id="PF00082">
    <property type="entry name" value="Peptidase_S8"/>
    <property type="match status" value="1"/>
</dbReference>
<dbReference type="AlphaFoldDB" id="A0A7C4L1N2"/>
<dbReference type="SUPFAM" id="SSF52743">
    <property type="entry name" value="Subtilisin-like"/>
    <property type="match status" value="1"/>
</dbReference>
<dbReference type="PROSITE" id="PS00138">
    <property type="entry name" value="SUBTILASE_SER"/>
    <property type="match status" value="1"/>
</dbReference>
<reference evidence="15" key="1">
    <citation type="journal article" date="2020" name="mSystems">
        <title>Genome- and Community-Level Interaction Insights into Carbon Utilization and Element Cycling Functions of Hydrothermarchaeota in Hydrothermal Sediment.</title>
        <authorList>
            <person name="Zhou Z."/>
            <person name="Liu Y."/>
            <person name="Xu W."/>
            <person name="Pan J."/>
            <person name="Luo Z.H."/>
            <person name="Li M."/>
        </authorList>
    </citation>
    <scope>NUCLEOTIDE SEQUENCE [LARGE SCALE GENOMIC DNA]</scope>
    <source>
        <strain evidence="15">SpSt-556</strain>
    </source>
</reference>
<organism evidence="15">
    <name type="scientific">Bellilinea caldifistulae</name>
    <dbReference type="NCBI Taxonomy" id="360411"/>
    <lineage>
        <taxon>Bacteria</taxon>
        <taxon>Bacillati</taxon>
        <taxon>Chloroflexota</taxon>
        <taxon>Anaerolineae</taxon>
        <taxon>Anaerolineales</taxon>
        <taxon>Anaerolineaceae</taxon>
        <taxon>Bellilinea</taxon>
    </lineage>
</organism>
<dbReference type="PROSITE" id="PS00136">
    <property type="entry name" value="SUBTILASE_ASP"/>
    <property type="match status" value="1"/>
</dbReference>
<evidence type="ECO:0000259" key="12">
    <source>
        <dbReference type="Pfam" id="PF00082"/>
    </source>
</evidence>
<evidence type="ECO:0000256" key="8">
    <source>
        <dbReference type="PIRSR" id="PIRSR615500-1"/>
    </source>
</evidence>
<feature type="active site" description="Charge relay system" evidence="8 9">
    <location>
        <position position="198"/>
    </location>
</feature>
<keyword evidence="3 9" id="KW-0645">Protease</keyword>
<dbReference type="InterPro" id="IPR000209">
    <property type="entry name" value="Peptidase_S8/S53_dom"/>
</dbReference>
<dbReference type="InterPro" id="IPR046450">
    <property type="entry name" value="PA_dom_sf"/>
</dbReference>
<dbReference type="GO" id="GO:0006508">
    <property type="term" value="P:proteolysis"/>
    <property type="evidence" value="ECO:0007669"/>
    <property type="project" value="UniProtKB-KW"/>
</dbReference>
<evidence type="ECO:0000256" key="11">
    <source>
        <dbReference type="SAM" id="SignalP"/>
    </source>
</evidence>
<dbReference type="InterPro" id="IPR023827">
    <property type="entry name" value="Peptidase_S8_Asp-AS"/>
</dbReference>
<feature type="chain" id="PRO_5027995448" description="Peptidase S8" evidence="11">
    <location>
        <begin position="26"/>
        <end position="1138"/>
    </location>
</feature>
<feature type="active site" description="Charge relay system" evidence="8 9">
    <location>
        <position position="261"/>
    </location>
</feature>
<dbReference type="PANTHER" id="PTHR10795">
    <property type="entry name" value="PROPROTEIN CONVERTASE SUBTILISIN/KEXIN"/>
    <property type="match status" value="1"/>
</dbReference>
<proteinExistence type="inferred from homology"/>
<evidence type="ECO:0000259" key="13">
    <source>
        <dbReference type="Pfam" id="PF02225"/>
    </source>
</evidence>
<keyword evidence="5 9" id="KW-0378">Hydrolase</keyword>
<dbReference type="InterPro" id="IPR015500">
    <property type="entry name" value="Peptidase_S8_subtilisin-rel"/>
</dbReference>
<feature type="active site" description="Charge relay system" evidence="8 9">
    <location>
        <position position="602"/>
    </location>
</feature>
<dbReference type="EMBL" id="DSXR01000065">
    <property type="protein sequence ID" value="HGS87261.1"/>
    <property type="molecule type" value="Genomic_DNA"/>
</dbReference>
<dbReference type="InterPro" id="IPR023828">
    <property type="entry name" value="Peptidase_S8_Ser-AS"/>
</dbReference>
<evidence type="ECO:0000256" key="10">
    <source>
        <dbReference type="RuleBase" id="RU003355"/>
    </source>
</evidence>
<feature type="domain" description="Peptidase S8/S53" evidence="12">
    <location>
        <begin position="189"/>
        <end position="643"/>
    </location>
</feature>
<dbReference type="Gene3D" id="3.50.30.30">
    <property type="match status" value="1"/>
</dbReference>
<dbReference type="InterPro" id="IPR036852">
    <property type="entry name" value="Peptidase_S8/S53_dom_sf"/>
</dbReference>
<evidence type="ECO:0000256" key="3">
    <source>
        <dbReference type="ARBA" id="ARBA00022670"/>
    </source>
</evidence>
<dbReference type="InterPro" id="IPR034197">
    <property type="entry name" value="Peptidases_S8_3"/>
</dbReference>
<keyword evidence="2" id="KW-0964">Secreted</keyword>
<evidence type="ECO:0008006" key="16">
    <source>
        <dbReference type="Google" id="ProtNLM"/>
    </source>
</evidence>
<accession>A0A7C4L1N2</accession>
<dbReference type="GO" id="GO:0004252">
    <property type="term" value="F:serine-type endopeptidase activity"/>
    <property type="evidence" value="ECO:0007669"/>
    <property type="project" value="UniProtKB-UniRule"/>
</dbReference>
<dbReference type="InterPro" id="IPR003137">
    <property type="entry name" value="PA_domain"/>
</dbReference>
<feature type="signal peptide" evidence="11">
    <location>
        <begin position="1"/>
        <end position="25"/>
    </location>
</feature>
<dbReference type="CDD" id="cd04852">
    <property type="entry name" value="Peptidases_S8_3"/>
    <property type="match status" value="1"/>
</dbReference>
<name>A0A7C4L1N2_9CHLR</name>
<evidence type="ECO:0000256" key="7">
    <source>
        <dbReference type="ARBA" id="ARBA00023180"/>
    </source>
</evidence>
<evidence type="ECO:0000256" key="5">
    <source>
        <dbReference type="ARBA" id="ARBA00022801"/>
    </source>
</evidence>
<comment type="similarity">
    <text evidence="1 9 10">Belongs to the peptidase S8 family.</text>
</comment>
<keyword evidence="7" id="KW-0325">Glycoprotein</keyword>
<gene>
    <name evidence="15" type="ORF">ENT17_06530</name>
</gene>
<dbReference type="Pfam" id="PF02225">
    <property type="entry name" value="PA"/>
    <property type="match status" value="1"/>
</dbReference>
<keyword evidence="6 9" id="KW-0720">Serine protease</keyword>
<evidence type="ECO:0000256" key="2">
    <source>
        <dbReference type="ARBA" id="ARBA00022525"/>
    </source>
</evidence>
<comment type="caution">
    <text evidence="15">The sequence shown here is derived from an EMBL/GenBank/DDBJ whole genome shotgun (WGS) entry which is preliminary data.</text>
</comment>
<evidence type="ECO:0000259" key="14">
    <source>
        <dbReference type="Pfam" id="PF05922"/>
    </source>
</evidence>
<evidence type="ECO:0000313" key="15">
    <source>
        <dbReference type="EMBL" id="HGS87261.1"/>
    </source>
</evidence>
<evidence type="ECO:0000256" key="1">
    <source>
        <dbReference type="ARBA" id="ARBA00011073"/>
    </source>
</evidence>
<dbReference type="InterPro" id="IPR045051">
    <property type="entry name" value="SBT"/>
</dbReference>
<feature type="domain" description="PA" evidence="13">
    <location>
        <begin position="438"/>
        <end position="516"/>
    </location>
</feature>
<evidence type="ECO:0000256" key="9">
    <source>
        <dbReference type="PROSITE-ProRule" id="PRU01240"/>
    </source>
</evidence>
<dbReference type="Gene3D" id="3.40.50.200">
    <property type="entry name" value="Peptidase S8/S53 domain"/>
    <property type="match status" value="1"/>
</dbReference>
<dbReference type="PROSITE" id="PS51892">
    <property type="entry name" value="SUBTILASE"/>
    <property type="match status" value="1"/>
</dbReference>
<sequence>MRSKLFSSLLAVLVLVSLLAAPVSAGNLPSSGNPPVATDEAETPTAAGEKLQLTDASSEVQLFNGRYFVLLEGESLVQSLSENGGRIQVDAPESQAYLTVLRREQDARLQQISRVVQRSLQPIFRYDVVLNGFALQLSPVEAARIRGLPGVRAVIPDRLEQPLTDAGPAFIGAPEIWNGNTPGGVDSAGEGVVVGILDTGINFDHPSFADDADPAYTYPFTTPKGVCAVSGGPYENACNNKLIGAYSFTTEDVTPEDTDGHGSHTASTVAGNQLTIANFNGVPNVTISGVAPRAQIIAYDVCDEDGCATTASVAAVQQAILDGVDVINYSISGGRNPYNDPVELAFLEAFDAGIFVAASAGNLRNEAGTDGQVNHVSPWVMTVAASSHDRRFGHFVDVVGPLGLIPEDLSKGLFAMPGDGEVFSPILIETEIRSHPVNASGCDAFEENYFSELGPSIALLEASSDCLFYEQILNAKEAGASGVLVYNPLGEAFPMTGLQNLDIPTAMLNKSDGEALRSFILEMNGEPYWTMVYITVTGIANIRVEKWGDIKADFSFRGPSANDFEVLKPDITAPGLEILAAVGDGVIPPDSEAEFDLYQGTSMSSPHVAGAAALLKALHTDWSPAAIKSALMMTAKFEGLLKEDRLTPADAFDHGAGRVDLGAAARVGVILDETTANFEAADPANGGDPKTLNLPALQNNFCVASCTWTRTFKNVSGVSVSMTITSPSWLAAAPSSFTLADGETQAVTFTADVSGLPLNEWSFATVKLETDNTFSDGKQIADLHLPVAVRPMEQLPDRQPPQLVSLRPAQGLTVTNRQSVTFLAEFSEDVQEVGAEDFATVQGGGVSGSFVDSVRGSGKSFTITVDTGSGSGSLGLQLRPEAEITDLADNRLRDIPPFDPFEVYWIDKIPPVVQSQKLLEASPTNAAQVRFELTFSEPIFGLTSDDFEPVQESGLTGSSVKEVQSVNPQTCIITLLTGSPEGGLGLRLKAGAPAHDEAGNTLGGLPYFDSNSVYWVDKIAPQVNSLRRMDENPAGAEQVRFEVKFSEAVQNVAAADFAVVEKGELNSSVITAVQGNGDTYQIFVQIGKGSGTLGLKLPPESDIQDAAGNSLKDLPYYDPAADYRIEVRFFVYLPVLTK</sequence>
<dbReference type="SUPFAM" id="SSF52025">
    <property type="entry name" value="PA domain"/>
    <property type="match status" value="1"/>
</dbReference>
<evidence type="ECO:0000256" key="4">
    <source>
        <dbReference type="ARBA" id="ARBA00022729"/>
    </source>
</evidence>
<protein>
    <recommendedName>
        <fullName evidence="16">Peptidase S8</fullName>
    </recommendedName>
</protein>
<evidence type="ECO:0000256" key="6">
    <source>
        <dbReference type="ARBA" id="ARBA00022825"/>
    </source>
</evidence>